<dbReference type="EMBL" id="JAWDIP010000004">
    <property type="protein sequence ID" value="MDY0395855.1"/>
    <property type="molecule type" value="Genomic_DNA"/>
</dbReference>
<reference evidence="8 9" key="1">
    <citation type="submission" date="2023-10" db="EMBL/GenBank/DDBJ databases">
        <title>Virgibacillus halophilus 5B73C genome.</title>
        <authorList>
            <person name="Miliotis G."/>
            <person name="Sengupta P."/>
            <person name="Hameed A."/>
            <person name="Chuvochina M."/>
            <person name="Mcdonagh F."/>
            <person name="Simpson A.C."/>
            <person name="Singh N.K."/>
            <person name="Rekha P.D."/>
            <person name="Raman K."/>
            <person name="Hugenholtz P."/>
            <person name="Venkateswaran K."/>
        </authorList>
    </citation>
    <scope>NUCLEOTIDE SEQUENCE [LARGE SCALE GENOMIC DNA]</scope>
    <source>
        <strain evidence="8 9">5B73C</strain>
    </source>
</reference>
<keyword evidence="3 5" id="KW-0378">Hydrolase</keyword>
<dbReference type="PANTHER" id="PTHR43806">
    <property type="entry name" value="PEPTIDASE S8"/>
    <property type="match status" value="1"/>
</dbReference>
<dbReference type="PROSITE" id="PS51892">
    <property type="entry name" value="SUBTILASE"/>
    <property type="match status" value="1"/>
</dbReference>
<keyword evidence="4 5" id="KW-0720">Serine protease</keyword>
<dbReference type="PROSITE" id="PS00137">
    <property type="entry name" value="SUBTILASE_HIS"/>
    <property type="match status" value="1"/>
</dbReference>
<dbReference type="InterPro" id="IPR050131">
    <property type="entry name" value="Peptidase_S8_subtilisin-like"/>
</dbReference>
<dbReference type="Proteomes" id="UP001281447">
    <property type="component" value="Unassembled WGS sequence"/>
</dbReference>
<feature type="active site" description="Charge relay system" evidence="5">
    <location>
        <position position="151"/>
    </location>
</feature>
<dbReference type="CDD" id="cd07487">
    <property type="entry name" value="Peptidases_S8_1"/>
    <property type="match status" value="1"/>
</dbReference>
<dbReference type="PROSITE" id="PS00136">
    <property type="entry name" value="SUBTILASE_ASP"/>
    <property type="match status" value="1"/>
</dbReference>
<comment type="similarity">
    <text evidence="1 5 6">Belongs to the peptidase S8 family.</text>
</comment>
<dbReference type="Gene3D" id="3.40.50.200">
    <property type="entry name" value="Peptidase S8/S53 domain"/>
    <property type="match status" value="1"/>
</dbReference>
<accession>A0ABU5C934</accession>
<evidence type="ECO:0000256" key="2">
    <source>
        <dbReference type="ARBA" id="ARBA00022670"/>
    </source>
</evidence>
<dbReference type="PROSITE" id="PS00138">
    <property type="entry name" value="SUBTILASE_SER"/>
    <property type="match status" value="1"/>
</dbReference>
<dbReference type="Pfam" id="PF00082">
    <property type="entry name" value="Peptidase_S8"/>
    <property type="match status" value="1"/>
</dbReference>
<gene>
    <name evidence="8" type="ORF">RWE15_17525</name>
</gene>
<keyword evidence="2 5" id="KW-0645">Protease</keyword>
<dbReference type="InterPro" id="IPR022398">
    <property type="entry name" value="Peptidase_S8_His-AS"/>
</dbReference>
<feature type="domain" description="Peptidase S8/S53" evidence="7">
    <location>
        <begin position="107"/>
        <end position="378"/>
    </location>
</feature>
<dbReference type="InterPro" id="IPR015500">
    <property type="entry name" value="Peptidase_S8_subtilisin-rel"/>
</dbReference>
<organism evidence="8 9">
    <name type="scientific">Tigheibacillus halophilus</name>
    <dbReference type="NCBI Taxonomy" id="361280"/>
    <lineage>
        <taxon>Bacteria</taxon>
        <taxon>Bacillati</taxon>
        <taxon>Bacillota</taxon>
        <taxon>Bacilli</taxon>
        <taxon>Bacillales</taxon>
        <taxon>Bacillaceae</taxon>
        <taxon>Tigheibacillus</taxon>
    </lineage>
</organism>
<dbReference type="PRINTS" id="PR00723">
    <property type="entry name" value="SUBTILISIN"/>
</dbReference>
<proteinExistence type="inferred from homology"/>
<evidence type="ECO:0000256" key="3">
    <source>
        <dbReference type="ARBA" id="ARBA00022801"/>
    </source>
</evidence>
<sequence>MRDEKKDPYETSDESIPVIIYFANGIEEKKVDEVVHTCQKESNNEIGNGLGIKNAACGHLTPNMIKQVKDHDAIDRIFYDRKVKAFLDIATSEIGAREVRKQLGLTGKDIGIAIVDTGITPHADLTKQTNRIVAFKDFIQNKNEPYDDNGHGTHCAGDAAGDGFLSEGKYAGPAPEASLIGVKVLDQDGGGRLSTLIKGIAWCADHKEEHNIRVISLSLGATAYESYRDDPLSQAVQKAWHDGIVVCAAAGNDGPNAQTINTPAINPFIITVGAVSDQNTENRSDDEIAKYSSRGPTIDSLIKPDIYAPGTDIISLLAAESTLEKQLPEQVIEKNYLQLSGTSMATPICAGVIALMLEANPGLSPNDVKSILKTTAPPLLDDYWGYIDANSAVAMAREYHLSKQAVQ</sequence>
<name>A0ABU5C934_9BACI</name>
<evidence type="ECO:0000259" key="7">
    <source>
        <dbReference type="Pfam" id="PF00082"/>
    </source>
</evidence>
<comment type="caution">
    <text evidence="8">The sequence shown here is derived from an EMBL/GenBank/DDBJ whole genome shotgun (WGS) entry which is preliminary data.</text>
</comment>
<feature type="active site" description="Charge relay system" evidence="5">
    <location>
        <position position="343"/>
    </location>
</feature>
<dbReference type="InterPro" id="IPR000209">
    <property type="entry name" value="Peptidase_S8/S53_dom"/>
</dbReference>
<dbReference type="GO" id="GO:0016787">
    <property type="term" value="F:hydrolase activity"/>
    <property type="evidence" value="ECO:0007669"/>
    <property type="project" value="UniProtKB-KW"/>
</dbReference>
<dbReference type="InterPro" id="IPR023828">
    <property type="entry name" value="Peptidase_S8_Ser-AS"/>
</dbReference>
<dbReference type="InterPro" id="IPR036852">
    <property type="entry name" value="Peptidase_S8/S53_dom_sf"/>
</dbReference>
<evidence type="ECO:0000256" key="5">
    <source>
        <dbReference type="PROSITE-ProRule" id="PRU01240"/>
    </source>
</evidence>
<feature type="active site" description="Charge relay system" evidence="5">
    <location>
        <position position="116"/>
    </location>
</feature>
<dbReference type="EC" id="3.4.-.-" evidence="8"/>
<dbReference type="InterPro" id="IPR023827">
    <property type="entry name" value="Peptidase_S8_Asp-AS"/>
</dbReference>
<evidence type="ECO:0000256" key="1">
    <source>
        <dbReference type="ARBA" id="ARBA00011073"/>
    </source>
</evidence>
<evidence type="ECO:0000256" key="6">
    <source>
        <dbReference type="RuleBase" id="RU003355"/>
    </source>
</evidence>
<protein>
    <submittedName>
        <fullName evidence="8">S8 family peptidase</fullName>
        <ecNumber evidence="8">3.4.-.-</ecNumber>
    </submittedName>
</protein>
<evidence type="ECO:0000313" key="9">
    <source>
        <dbReference type="Proteomes" id="UP001281447"/>
    </source>
</evidence>
<dbReference type="SUPFAM" id="SSF52743">
    <property type="entry name" value="Subtilisin-like"/>
    <property type="match status" value="1"/>
</dbReference>
<dbReference type="PANTHER" id="PTHR43806:SF65">
    <property type="entry name" value="SERINE PROTEASE APRX"/>
    <property type="match status" value="1"/>
</dbReference>
<evidence type="ECO:0000256" key="4">
    <source>
        <dbReference type="ARBA" id="ARBA00022825"/>
    </source>
</evidence>
<evidence type="ECO:0000313" key="8">
    <source>
        <dbReference type="EMBL" id="MDY0395855.1"/>
    </source>
</evidence>
<keyword evidence="9" id="KW-1185">Reference proteome</keyword>